<evidence type="ECO:0000256" key="1">
    <source>
        <dbReference type="SAM" id="Phobius"/>
    </source>
</evidence>
<keyword evidence="1" id="KW-0472">Membrane</keyword>
<comment type="caution">
    <text evidence="2">The sequence shown here is derived from an EMBL/GenBank/DDBJ whole genome shotgun (WGS) entry which is preliminary data.</text>
</comment>
<dbReference type="AlphaFoldDB" id="C2FT46"/>
<keyword evidence="1" id="KW-0812">Transmembrane</keyword>
<dbReference type="Pfam" id="PF14362">
    <property type="entry name" value="DUF4407"/>
    <property type="match status" value="1"/>
</dbReference>
<accession>C2FT46</accession>
<dbReference type="EMBL" id="ACHB01000009">
    <property type="protein sequence ID" value="EEI93880.1"/>
    <property type="molecule type" value="Genomic_DNA"/>
</dbReference>
<feature type="transmembrane region" description="Helical" evidence="1">
    <location>
        <begin position="296"/>
        <end position="318"/>
    </location>
</feature>
<feature type="transmembrane region" description="Helical" evidence="1">
    <location>
        <begin position="40"/>
        <end position="63"/>
    </location>
</feature>
<protein>
    <recommendedName>
        <fullName evidence="4">DUF4407 domain-containing protein</fullName>
    </recommendedName>
</protein>
<evidence type="ECO:0000313" key="2">
    <source>
        <dbReference type="EMBL" id="EEI93880.1"/>
    </source>
</evidence>
<evidence type="ECO:0000313" key="3">
    <source>
        <dbReference type="Proteomes" id="UP000006241"/>
    </source>
</evidence>
<dbReference type="HOGENOM" id="CLU_046542_0_0_10"/>
<gene>
    <name evidence="2" type="ORF">HMPREF0765_0502</name>
</gene>
<evidence type="ECO:0008006" key="4">
    <source>
        <dbReference type="Google" id="ProtNLM"/>
    </source>
</evidence>
<reference evidence="2 3" key="1">
    <citation type="submission" date="2009-01" db="EMBL/GenBank/DDBJ databases">
        <authorList>
            <person name="Qin X."/>
            <person name="Bachman B."/>
            <person name="Battles P."/>
            <person name="Bell A."/>
            <person name="Bess C."/>
            <person name="Bickham C."/>
            <person name="Chaboub L."/>
            <person name="Chen D."/>
            <person name="Coyle M."/>
            <person name="Deiros D.R."/>
            <person name="Dinh H."/>
            <person name="Forbes L."/>
            <person name="Fowler G."/>
            <person name="Francisco L."/>
            <person name="Fu Q."/>
            <person name="Gubbala S."/>
            <person name="Hale W."/>
            <person name="Han Y."/>
            <person name="Hemphill L."/>
            <person name="Highlander S.K."/>
            <person name="Hirani K."/>
            <person name="Hogues M."/>
            <person name="Jackson L."/>
            <person name="Jakkamsetti A."/>
            <person name="Javaid M."/>
            <person name="Jiang H."/>
            <person name="Korchina V."/>
            <person name="Kovar C."/>
            <person name="Lara F."/>
            <person name="Lee S."/>
            <person name="Mata R."/>
            <person name="Mathew T."/>
            <person name="Moen C."/>
            <person name="Morales K."/>
            <person name="Munidasa M."/>
            <person name="Nazareth L."/>
            <person name="Ngo R."/>
            <person name="Nguyen L."/>
            <person name="Okwuonu G."/>
            <person name="Ongeri F."/>
            <person name="Patil S."/>
            <person name="Petrosino J."/>
            <person name="Pham C."/>
            <person name="Pham P."/>
            <person name="Pu L.-L."/>
            <person name="Puazo M."/>
            <person name="Raj R."/>
            <person name="Reid J."/>
            <person name="Rouhana J."/>
            <person name="Saada N."/>
            <person name="Shang Y."/>
            <person name="Simmons D."/>
            <person name="Thornton R."/>
            <person name="Warren J."/>
            <person name="Weissenberger G."/>
            <person name="Zhang J."/>
            <person name="Zhang L."/>
            <person name="Zhou C."/>
            <person name="Zhu D."/>
            <person name="Muzny D."/>
            <person name="Worley K."/>
            <person name="Gibbs R."/>
        </authorList>
    </citation>
    <scope>NUCLEOTIDE SEQUENCE [LARGE SCALE GENOMIC DNA]</scope>
    <source>
        <strain evidence="2 3">ATCC 33300</strain>
    </source>
</reference>
<keyword evidence="1" id="KW-1133">Transmembrane helix</keyword>
<sequence>MDKELYQSPKSSSFMRLFWKAAGADRFILERSTYADQIKYVCLGGIIIATGVMAAIAGGYAFYTIFAPKGNAIDSFKMVGNVAGDYDPTHIPTALMSIVFGMIWGAIIFNIDRFIVTSTGKGDGTEAITKKELLGALPRIIMGAIIALTISKPVEIRMFKTEIDVALHDKQIQQQQAYKANIDKVFNSEIEKKEQTIKTTLEKIAQLEQISTQRKADIAFETSNGDCKSKCMEFKSQLAANEAEITSIKGDPEYIKVKKELDQLEIDRATKLKESDKVSAGLDGLLERIKLAHEQAGWVISLFVTLLFMTIELTPIFFKLMLIKSPYDYMEENIKELIKADKGIEVQYNFFPAEDGREGHERDSITNHQVIKLLKEKISLLEAQSELSAKAIATWKIQKLNDIEENPSDYMKEN</sequence>
<proteinExistence type="predicted"/>
<name>C2FT46_SPHSI</name>
<dbReference type="Proteomes" id="UP000006241">
    <property type="component" value="Unassembled WGS sequence"/>
</dbReference>
<feature type="transmembrane region" description="Helical" evidence="1">
    <location>
        <begin position="91"/>
        <end position="111"/>
    </location>
</feature>
<organism evidence="2 3">
    <name type="scientific">Sphingobacterium spiritivorum ATCC 33300</name>
    <dbReference type="NCBI Taxonomy" id="525372"/>
    <lineage>
        <taxon>Bacteria</taxon>
        <taxon>Pseudomonadati</taxon>
        <taxon>Bacteroidota</taxon>
        <taxon>Sphingobacteriia</taxon>
        <taxon>Sphingobacteriales</taxon>
        <taxon>Sphingobacteriaceae</taxon>
        <taxon>Sphingobacterium</taxon>
    </lineage>
</organism>
<dbReference type="RefSeq" id="WP_003011928.1">
    <property type="nucleotide sequence ID" value="NZ_GG668635.1"/>
</dbReference>
<dbReference type="InterPro" id="IPR025519">
    <property type="entry name" value="DUF4407"/>
</dbReference>